<evidence type="ECO:0000313" key="3">
    <source>
        <dbReference type="Proteomes" id="UP000001449"/>
    </source>
</evidence>
<protein>
    <submittedName>
        <fullName evidence="2">Uncharacterized protein</fullName>
    </submittedName>
</protein>
<accession>B8BR95</accession>
<dbReference type="GeneID" id="7453405"/>
<dbReference type="PaxDb" id="35128-Thaps20884"/>
<feature type="compositionally biased region" description="Polar residues" evidence="1">
    <location>
        <begin position="1193"/>
        <end position="1203"/>
    </location>
</feature>
<dbReference type="Proteomes" id="UP000001449">
    <property type="component" value="Chromosome 1"/>
</dbReference>
<reference evidence="2 3" key="1">
    <citation type="journal article" date="2004" name="Science">
        <title>The genome of the diatom Thalassiosira pseudonana: ecology, evolution, and metabolism.</title>
        <authorList>
            <person name="Armbrust E.V."/>
            <person name="Berges J.A."/>
            <person name="Bowler C."/>
            <person name="Green B.R."/>
            <person name="Martinez D."/>
            <person name="Putnam N.H."/>
            <person name="Zhou S."/>
            <person name="Allen A.E."/>
            <person name="Apt K.E."/>
            <person name="Bechner M."/>
            <person name="Brzezinski M.A."/>
            <person name="Chaal B.K."/>
            <person name="Chiovitti A."/>
            <person name="Davis A.K."/>
            <person name="Demarest M.S."/>
            <person name="Detter J.C."/>
            <person name="Glavina T."/>
            <person name="Goodstein D."/>
            <person name="Hadi M.Z."/>
            <person name="Hellsten U."/>
            <person name="Hildebrand M."/>
            <person name="Jenkins B.D."/>
            <person name="Jurka J."/>
            <person name="Kapitonov V.V."/>
            <person name="Kroger N."/>
            <person name="Lau W.W."/>
            <person name="Lane T.W."/>
            <person name="Larimer F.W."/>
            <person name="Lippmeier J.C."/>
            <person name="Lucas S."/>
            <person name="Medina M."/>
            <person name="Montsant A."/>
            <person name="Obornik M."/>
            <person name="Parker M.S."/>
            <person name="Palenik B."/>
            <person name="Pazour G.J."/>
            <person name="Richardson P.M."/>
            <person name="Rynearson T.A."/>
            <person name="Saito M.A."/>
            <person name="Schwartz D.C."/>
            <person name="Thamatrakoln K."/>
            <person name="Valentin K."/>
            <person name="Vardi A."/>
            <person name="Wilkerson F.P."/>
            <person name="Rokhsar D.S."/>
        </authorList>
    </citation>
    <scope>NUCLEOTIDE SEQUENCE [LARGE SCALE GENOMIC DNA]</scope>
    <source>
        <strain evidence="2 3">CCMP1335</strain>
    </source>
</reference>
<reference evidence="2 3" key="2">
    <citation type="journal article" date="2008" name="Nature">
        <title>The Phaeodactylum genome reveals the evolutionary history of diatom genomes.</title>
        <authorList>
            <person name="Bowler C."/>
            <person name="Allen A.E."/>
            <person name="Badger J.H."/>
            <person name="Grimwood J."/>
            <person name="Jabbari K."/>
            <person name="Kuo A."/>
            <person name="Maheswari U."/>
            <person name="Martens C."/>
            <person name="Maumus F."/>
            <person name="Otillar R.P."/>
            <person name="Rayko E."/>
            <person name="Salamov A."/>
            <person name="Vandepoele K."/>
            <person name="Beszteri B."/>
            <person name="Gruber A."/>
            <person name="Heijde M."/>
            <person name="Katinka M."/>
            <person name="Mock T."/>
            <person name="Valentin K."/>
            <person name="Verret F."/>
            <person name="Berges J.A."/>
            <person name="Brownlee C."/>
            <person name="Cadoret J.P."/>
            <person name="Chiovitti A."/>
            <person name="Choi C.J."/>
            <person name="Coesel S."/>
            <person name="De Martino A."/>
            <person name="Detter J.C."/>
            <person name="Durkin C."/>
            <person name="Falciatore A."/>
            <person name="Fournet J."/>
            <person name="Haruta M."/>
            <person name="Huysman M.J."/>
            <person name="Jenkins B.D."/>
            <person name="Jiroutova K."/>
            <person name="Jorgensen R.E."/>
            <person name="Joubert Y."/>
            <person name="Kaplan A."/>
            <person name="Kroger N."/>
            <person name="Kroth P.G."/>
            <person name="La Roche J."/>
            <person name="Lindquist E."/>
            <person name="Lommer M."/>
            <person name="Martin-Jezequel V."/>
            <person name="Lopez P.J."/>
            <person name="Lucas S."/>
            <person name="Mangogna M."/>
            <person name="McGinnis K."/>
            <person name="Medlin L.K."/>
            <person name="Montsant A."/>
            <person name="Oudot-Le Secq M.P."/>
            <person name="Napoli C."/>
            <person name="Obornik M."/>
            <person name="Parker M.S."/>
            <person name="Petit J.L."/>
            <person name="Porcel B.M."/>
            <person name="Poulsen N."/>
            <person name="Robison M."/>
            <person name="Rychlewski L."/>
            <person name="Rynearson T.A."/>
            <person name="Schmutz J."/>
            <person name="Shapiro H."/>
            <person name="Siaut M."/>
            <person name="Stanley M."/>
            <person name="Sussman M.R."/>
            <person name="Taylor A.R."/>
            <person name="Vardi A."/>
            <person name="von Dassow P."/>
            <person name="Vyverman W."/>
            <person name="Willis A."/>
            <person name="Wyrwicz L.S."/>
            <person name="Rokhsar D.S."/>
            <person name="Weissenbach J."/>
            <person name="Armbrust E.V."/>
            <person name="Green B.R."/>
            <person name="Van de Peer Y."/>
            <person name="Grigoriev I.V."/>
        </authorList>
    </citation>
    <scope>NUCLEOTIDE SEQUENCE [LARGE SCALE GENOMIC DNA]</scope>
    <source>
        <strain evidence="2 3">CCMP1335</strain>
    </source>
</reference>
<feature type="compositionally biased region" description="Polar residues" evidence="1">
    <location>
        <begin position="1"/>
        <end position="18"/>
    </location>
</feature>
<feature type="region of interest" description="Disordered" evidence="1">
    <location>
        <begin position="578"/>
        <end position="601"/>
    </location>
</feature>
<feature type="compositionally biased region" description="Low complexity" evidence="1">
    <location>
        <begin position="1320"/>
        <end position="1335"/>
    </location>
</feature>
<dbReference type="InParanoid" id="B8BR95"/>
<feature type="region of interest" description="Disordered" evidence="1">
    <location>
        <begin position="862"/>
        <end position="883"/>
    </location>
</feature>
<feature type="compositionally biased region" description="Polar residues" evidence="1">
    <location>
        <begin position="870"/>
        <end position="880"/>
    </location>
</feature>
<dbReference type="RefSeq" id="XP_002286855.1">
    <property type="nucleotide sequence ID" value="XM_002286819.1"/>
</dbReference>
<feature type="region of interest" description="Disordered" evidence="1">
    <location>
        <begin position="1148"/>
        <end position="1203"/>
    </location>
</feature>
<feature type="region of interest" description="Disordered" evidence="1">
    <location>
        <begin position="1320"/>
        <end position="1344"/>
    </location>
</feature>
<feature type="region of interest" description="Disordered" evidence="1">
    <location>
        <begin position="1"/>
        <end position="144"/>
    </location>
</feature>
<feature type="compositionally biased region" description="Basic residues" evidence="1">
    <location>
        <begin position="1178"/>
        <end position="1187"/>
    </location>
</feature>
<dbReference type="eggNOG" id="ENOG502T6FS">
    <property type="taxonomic scope" value="Eukaryota"/>
</dbReference>
<evidence type="ECO:0000313" key="2">
    <source>
        <dbReference type="EMBL" id="EED96496.1"/>
    </source>
</evidence>
<gene>
    <name evidence="2" type="ORF">THAPSDRAFT_20884</name>
</gene>
<dbReference type="HOGENOM" id="CLU_258175_0_0_1"/>
<name>B8BR95_THAPS</name>
<dbReference type="EMBL" id="CM000638">
    <property type="protein sequence ID" value="EED96496.1"/>
    <property type="molecule type" value="Genomic_DNA"/>
</dbReference>
<keyword evidence="3" id="KW-1185">Reference proteome</keyword>
<sequence>MSPTRTSTTDASTQSQPDVQKPLDASKEESSNPTDDATDNIIEETKGNGKDSVIVGDTPPTVKAGESHPADEDENDVSKVVVTKDKEGDSQESGSNDAEPMNKVNVGVGMEDDADEAQTTTTAEGALEFNPATIPSQDVTKGREDVKDTYMDVDAMENAGKTLKGAVVGGATAASAAAGEKLEERVKMNLENTGHLTNTEDKAAATAVKVNIPVQGEGGSIAVVPTGEAKGGVKTETGLSKVEEKESDTEINANTDIVYVSDGEFELLVKSKRQKKKTSKKGKSKPLRITGKDVIPMEGTTKVEQTDRNYVATKYDNIQGLELTSDIEDEEDPLAIYSENQEPQDTSFAEVDSTKVKNELQTRMNKLKEEKKQDLNMIKTYLKAKWDERNTEVQSQANKLRGEMLTKQQRQRTQLSEKHKRQLEADGRKIEEGMKWLVQRQQLELEQKMQQHKHAAQQMGVTQESMAEWNQMSIQLQTRHSQQLQQFESKKIDLNRKSEQELSAQNAILEAHHKKRQHETNQIIDELVNKCHRQQDYLKAKLVRQHKERFETKRNALQSQLTESAKVDTYRGPDHELHPNQRSGSHDAANVSHNAVTRQKRRKIATNNASFQLAVEIHNEGICCMSRSHHAKHGVNHSSTISPFVSKVTTDKASVRMSVFLPWGARARAVLYSILCGEVPSDDCFDEIDITGQGDFDGIVKYMVTDTRTGEAAAIRERSEALTNQQDASSKSTIEILETKHASACSVLTNLASEYKIASEEEDKLATAHTDAVKLHEKALSTLQKFKVQAQNFFQQDGTPSPRVNQGSQQKLLTAMYKYQGAFETTKEKEAALRVALEDARATLLAKKTQLKRADATSKALEASLRKARQSSSHGKSTSIDDLDEEKISGNRIENIINAILQTAEKRRSQVNRKKNISGHCPVWEEALSGVVSDDTKVSFAQKMQRRRINTILRPSHTSIIREVKKTISESRDHTNVQRHYFDNDTDDEFLDPTLRAEQLLLLSLHPESPMPPLPTIPASSSANQPWAEPGWHVSVDFLPQVRNEFSILPQDAEGHLARAANSICCSTGRQVASLIKPRHLRMLTSDAPMSFVSQASAPAEAHPSADDRKVSQEMIDADPFSSSEERMRLGYSFVIRPCTDRPQHLFQEAVLNRPTERKRKPKAEKMDSSSSSSAPPTKRRASKKKIKASDEPAQQTQLATHQQVSNLVSQANQAANAAMFNRMQHFQQLDPQQRLFLMNQQQQQQMMTMNPNMNVMQQQTPSNQPAQLQQQQQFEHLIQMRKQMAMMKQNQQMQFVPTQNQPQGMNFNAQQQFVNQQMHPMQNNTGNNNIQQNTSGPIQHQQN</sequence>
<organism evidence="2 3">
    <name type="scientific">Thalassiosira pseudonana</name>
    <name type="common">Marine diatom</name>
    <name type="synonym">Cyclotella nana</name>
    <dbReference type="NCBI Taxonomy" id="35128"/>
    <lineage>
        <taxon>Eukaryota</taxon>
        <taxon>Sar</taxon>
        <taxon>Stramenopiles</taxon>
        <taxon>Ochrophyta</taxon>
        <taxon>Bacillariophyta</taxon>
        <taxon>Coscinodiscophyceae</taxon>
        <taxon>Thalassiosirophycidae</taxon>
        <taxon>Thalassiosirales</taxon>
        <taxon>Thalassiosiraceae</taxon>
        <taxon>Thalassiosira</taxon>
    </lineage>
</organism>
<feature type="region of interest" description="Disordered" evidence="1">
    <location>
        <begin position="404"/>
        <end position="423"/>
    </location>
</feature>
<evidence type="ECO:0000256" key="1">
    <source>
        <dbReference type="SAM" id="MobiDB-lite"/>
    </source>
</evidence>
<proteinExistence type="predicted"/>
<dbReference type="KEGG" id="tps:THAPSDRAFT_20884"/>